<dbReference type="Ensembl" id="ENSACLT00000067686.1">
    <property type="protein sequence ID" value="ENSACLP00000050867.1"/>
    <property type="gene ID" value="ENSACLG00000006803.2"/>
</dbReference>
<reference evidence="3" key="4">
    <citation type="submission" date="2025-09" db="UniProtKB">
        <authorList>
            <consortium name="Ensembl"/>
        </authorList>
    </citation>
    <scope>IDENTIFICATION</scope>
</reference>
<dbReference type="PROSITE" id="PS00247">
    <property type="entry name" value="HBGF_FGF"/>
    <property type="match status" value="1"/>
</dbReference>
<sequence>ESLPTGAVEWRAGNDAAEASVKKNISGLEKVETGNHSTRHFSHQILFCIDQPSASSLFTLCYTAAVLKLKAVDRGVVVIQGTEASRYLAMSDEGRLYSSPTITDECYFLERLEENHYNTYQPQKYHDNNWYVALKKNGKPKLGPRTHIGQKAVFFLPRQLDD</sequence>
<dbReference type="GO" id="GO:0008083">
    <property type="term" value="F:growth factor activity"/>
    <property type="evidence" value="ECO:0007669"/>
    <property type="project" value="InterPro"/>
</dbReference>
<accession>A0AAX7T2I3</accession>
<reference evidence="4" key="2">
    <citation type="submission" date="2023-03" db="EMBL/GenBank/DDBJ databases">
        <authorList>
            <consortium name="Wellcome Sanger Institute Data Sharing"/>
        </authorList>
    </citation>
    <scope>NUCLEOTIDE SEQUENCE [LARGE SCALE GENOMIC DNA]</scope>
</reference>
<dbReference type="PANTHER" id="PTHR11486">
    <property type="entry name" value="FIBROBLAST GROWTH FACTOR"/>
    <property type="match status" value="1"/>
</dbReference>
<evidence type="ECO:0000256" key="2">
    <source>
        <dbReference type="RuleBase" id="RU049442"/>
    </source>
</evidence>
<evidence type="ECO:0000256" key="1">
    <source>
        <dbReference type="ARBA" id="ARBA00007936"/>
    </source>
</evidence>
<organism evidence="3 4">
    <name type="scientific">Astatotilapia calliptera</name>
    <name type="common">Eastern happy</name>
    <name type="synonym">Chromis callipterus</name>
    <dbReference type="NCBI Taxonomy" id="8154"/>
    <lineage>
        <taxon>Eukaryota</taxon>
        <taxon>Metazoa</taxon>
        <taxon>Chordata</taxon>
        <taxon>Craniata</taxon>
        <taxon>Vertebrata</taxon>
        <taxon>Euteleostomi</taxon>
        <taxon>Actinopterygii</taxon>
        <taxon>Neopterygii</taxon>
        <taxon>Teleostei</taxon>
        <taxon>Neoteleostei</taxon>
        <taxon>Acanthomorphata</taxon>
        <taxon>Ovalentaria</taxon>
        <taxon>Cichlomorphae</taxon>
        <taxon>Cichliformes</taxon>
        <taxon>Cichlidae</taxon>
        <taxon>African cichlids</taxon>
        <taxon>Pseudocrenilabrinae</taxon>
        <taxon>Haplochromini</taxon>
        <taxon>Astatotilapia</taxon>
    </lineage>
</organism>
<reference evidence="3" key="3">
    <citation type="submission" date="2025-08" db="UniProtKB">
        <authorList>
            <consortium name="Ensembl"/>
        </authorList>
    </citation>
    <scope>IDENTIFICATION</scope>
</reference>
<dbReference type="SMART" id="SM00442">
    <property type="entry name" value="FGF"/>
    <property type="match status" value="1"/>
</dbReference>
<dbReference type="Proteomes" id="UP000265100">
    <property type="component" value="Chromosome 2"/>
</dbReference>
<evidence type="ECO:0000313" key="3">
    <source>
        <dbReference type="Ensembl" id="ENSACLP00000050867.1"/>
    </source>
</evidence>
<dbReference type="InterPro" id="IPR008996">
    <property type="entry name" value="IL1/FGF"/>
</dbReference>
<protein>
    <recommendedName>
        <fullName evidence="2">Fibroblast growth factor</fullName>
        <shortName evidence="2">FGF</shortName>
    </recommendedName>
</protein>
<evidence type="ECO:0000313" key="4">
    <source>
        <dbReference type="Proteomes" id="UP000265100"/>
    </source>
</evidence>
<proteinExistence type="inferred from homology"/>
<dbReference type="SUPFAM" id="SSF50353">
    <property type="entry name" value="Cytokine"/>
    <property type="match status" value="1"/>
</dbReference>
<dbReference type="Gene3D" id="2.80.10.50">
    <property type="match status" value="1"/>
</dbReference>
<reference evidence="3 4" key="1">
    <citation type="submission" date="2018-05" db="EMBL/GenBank/DDBJ databases">
        <authorList>
            <person name="Datahose"/>
        </authorList>
    </citation>
    <scope>NUCLEOTIDE SEQUENCE</scope>
</reference>
<dbReference type="InterPro" id="IPR002209">
    <property type="entry name" value="Fibroblast_GF_fam"/>
</dbReference>
<comment type="similarity">
    <text evidence="1 2">Belongs to the heparin-binding growth factors family.</text>
</comment>
<dbReference type="PRINTS" id="PR00263">
    <property type="entry name" value="HBGFFGF"/>
</dbReference>
<dbReference type="PRINTS" id="PR00262">
    <property type="entry name" value="IL1HBGF"/>
</dbReference>
<dbReference type="GeneTree" id="ENSGT00940000165035"/>
<dbReference type="Pfam" id="PF00167">
    <property type="entry name" value="FGF"/>
    <property type="match status" value="1"/>
</dbReference>
<dbReference type="AlphaFoldDB" id="A0AAX7T2I3"/>
<keyword evidence="4" id="KW-1185">Reference proteome</keyword>
<name>A0AAX7T2I3_ASTCA</name>